<keyword evidence="2" id="KW-1185">Reference proteome</keyword>
<dbReference type="AlphaFoldDB" id="A0A5D2BTB5"/>
<name>A0A5D2BTB5_GOSDA</name>
<evidence type="ECO:0000313" key="2">
    <source>
        <dbReference type="Proteomes" id="UP000323506"/>
    </source>
</evidence>
<dbReference type="Proteomes" id="UP000323506">
    <property type="component" value="Chromosome D08"/>
</dbReference>
<dbReference type="EMBL" id="CM017708">
    <property type="protein sequence ID" value="TYG59343.1"/>
    <property type="molecule type" value="Genomic_DNA"/>
</dbReference>
<organism evidence="1 2">
    <name type="scientific">Gossypium darwinii</name>
    <name type="common">Darwin's cotton</name>
    <name type="synonym">Gossypium barbadense var. darwinii</name>
    <dbReference type="NCBI Taxonomy" id="34276"/>
    <lineage>
        <taxon>Eukaryota</taxon>
        <taxon>Viridiplantae</taxon>
        <taxon>Streptophyta</taxon>
        <taxon>Embryophyta</taxon>
        <taxon>Tracheophyta</taxon>
        <taxon>Spermatophyta</taxon>
        <taxon>Magnoliopsida</taxon>
        <taxon>eudicotyledons</taxon>
        <taxon>Gunneridae</taxon>
        <taxon>Pentapetalae</taxon>
        <taxon>rosids</taxon>
        <taxon>malvids</taxon>
        <taxon>Malvales</taxon>
        <taxon>Malvaceae</taxon>
        <taxon>Malvoideae</taxon>
        <taxon>Gossypium</taxon>
    </lineage>
</organism>
<gene>
    <name evidence="1" type="ORF">ES288_D08G294800v1</name>
</gene>
<dbReference type="PANTHER" id="PTHR35631">
    <property type="entry name" value="OS08G0114150 PROTEIN"/>
    <property type="match status" value="1"/>
</dbReference>
<accession>A0A5D2BTB5</accession>
<sequence>MMRLSIPFSAFWLRSSVVSVLISLISDTWANGPHDIKFIF</sequence>
<protein>
    <submittedName>
        <fullName evidence="1">Uncharacterized protein</fullName>
    </submittedName>
</protein>
<dbReference type="PANTHER" id="PTHR35631:SF6">
    <property type="entry name" value="SECRETED PROTEIN"/>
    <property type="match status" value="1"/>
</dbReference>
<proteinExistence type="predicted"/>
<evidence type="ECO:0000313" key="1">
    <source>
        <dbReference type="EMBL" id="TYG59343.1"/>
    </source>
</evidence>
<reference evidence="1 2" key="1">
    <citation type="submission" date="2019-06" db="EMBL/GenBank/DDBJ databases">
        <title>WGS assembly of Gossypium darwinii.</title>
        <authorList>
            <person name="Chen Z.J."/>
            <person name="Sreedasyam A."/>
            <person name="Ando A."/>
            <person name="Song Q."/>
            <person name="De L."/>
            <person name="Hulse-Kemp A."/>
            <person name="Ding M."/>
            <person name="Ye W."/>
            <person name="Kirkbride R."/>
            <person name="Jenkins J."/>
            <person name="Plott C."/>
            <person name="Lovell J."/>
            <person name="Lin Y.-M."/>
            <person name="Vaughn R."/>
            <person name="Liu B."/>
            <person name="Li W."/>
            <person name="Simpson S."/>
            <person name="Scheffler B."/>
            <person name="Saski C."/>
            <person name="Grover C."/>
            <person name="Hu G."/>
            <person name="Conover J."/>
            <person name="Carlson J."/>
            <person name="Shu S."/>
            <person name="Boston L."/>
            <person name="Williams M."/>
            <person name="Peterson D."/>
            <person name="Mcgee K."/>
            <person name="Jones D."/>
            <person name="Wendel J."/>
            <person name="Stelly D."/>
            <person name="Grimwood J."/>
            <person name="Schmutz J."/>
        </authorList>
    </citation>
    <scope>NUCLEOTIDE SEQUENCE [LARGE SCALE GENOMIC DNA]</scope>
    <source>
        <strain evidence="1">1808015.09</strain>
    </source>
</reference>